<dbReference type="GO" id="GO:0005789">
    <property type="term" value="C:endoplasmic reticulum membrane"/>
    <property type="evidence" value="ECO:0007669"/>
    <property type="project" value="TreeGrafter"/>
</dbReference>
<dbReference type="GO" id="GO:0099044">
    <property type="term" value="P:vesicle tethering to endoplasmic reticulum"/>
    <property type="evidence" value="ECO:0007669"/>
    <property type="project" value="TreeGrafter"/>
</dbReference>
<dbReference type="GO" id="GO:0005765">
    <property type="term" value="C:lysosomal membrane"/>
    <property type="evidence" value="ECO:0007669"/>
    <property type="project" value="TreeGrafter"/>
</dbReference>
<proteinExistence type="predicted"/>
<sequence>FLTTTFCTFKRILIQYAPALMEAQSAFLEAQGIFDHSDFYQRRGWKKEHETKDGYAVYSKNSNKGRIFTISEIVEASAADILRDSWRNNNPLMASEVIANLSDHAAVIRVGNAMNRQMTVARIFRSVEMSSASDGYIVAFKTVNLPDQPTNTAGMPTLHLGAIRLRPDPVGGGRARTFVDVVIILDLTGVADRAYAQQTASSMLTMLSEQAG</sequence>
<dbReference type="GO" id="GO:0031902">
    <property type="term" value="C:late endosome membrane"/>
    <property type="evidence" value="ECO:0007669"/>
    <property type="project" value="TreeGrafter"/>
</dbReference>
<dbReference type="GO" id="GO:0140284">
    <property type="term" value="C:endoplasmic reticulum-endosome membrane contact site"/>
    <property type="evidence" value="ECO:0007669"/>
    <property type="project" value="TreeGrafter"/>
</dbReference>
<dbReference type="EMBL" id="BTRK01000004">
    <property type="protein sequence ID" value="GMR46699.1"/>
    <property type="molecule type" value="Genomic_DNA"/>
</dbReference>
<accession>A0AAN5CLM6</accession>
<reference evidence="2" key="1">
    <citation type="submission" date="2022-10" db="EMBL/GenBank/DDBJ databases">
        <title>Genome assembly of Pristionchus species.</title>
        <authorList>
            <person name="Yoshida K."/>
            <person name="Sommer R.J."/>
        </authorList>
    </citation>
    <scope>NUCLEOTIDE SEQUENCE [LARGE SCALE GENOMIC DNA]</scope>
    <source>
        <strain evidence="2">RS5460</strain>
    </source>
</reference>
<protein>
    <recommendedName>
        <fullName evidence="3">START domain-containing protein</fullName>
    </recommendedName>
</protein>
<evidence type="ECO:0000313" key="2">
    <source>
        <dbReference type="Proteomes" id="UP001328107"/>
    </source>
</evidence>
<dbReference type="AlphaFoldDB" id="A0AAN5CLM6"/>
<dbReference type="Proteomes" id="UP001328107">
    <property type="component" value="Unassembled WGS sequence"/>
</dbReference>
<evidence type="ECO:0000313" key="1">
    <source>
        <dbReference type="EMBL" id="GMR46699.1"/>
    </source>
</evidence>
<gene>
    <name evidence="1" type="ORF">PMAYCL1PPCAC_16894</name>
</gene>
<keyword evidence="2" id="KW-1185">Reference proteome</keyword>
<comment type="caution">
    <text evidence="1">The sequence shown here is derived from an EMBL/GenBank/DDBJ whole genome shotgun (WGS) entry which is preliminary data.</text>
</comment>
<dbReference type="PANTHER" id="PTHR46121">
    <property type="entry name" value="STEROIDOGENIC ACUTE REGULATORY PROTEIN-LIKE"/>
    <property type="match status" value="1"/>
</dbReference>
<organism evidence="1 2">
    <name type="scientific">Pristionchus mayeri</name>
    <dbReference type="NCBI Taxonomy" id="1317129"/>
    <lineage>
        <taxon>Eukaryota</taxon>
        <taxon>Metazoa</taxon>
        <taxon>Ecdysozoa</taxon>
        <taxon>Nematoda</taxon>
        <taxon>Chromadorea</taxon>
        <taxon>Rhabditida</taxon>
        <taxon>Rhabditina</taxon>
        <taxon>Diplogasteromorpha</taxon>
        <taxon>Diplogasteroidea</taxon>
        <taxon>Neodiplogasteridae</taxon>
        <taxon>Pristionchus</taxon>
    </lineage>
</organism>
<feature type="non-terminal residue" evidence="1">
    <location>
        <position position="1"/>
    </location>
</feature>
<evidence type="ECO:0008006" key="3">
    <source>
        <dbReference type="Google" id="ProtNLM"/>
    </source>
</evidence>
<dbReference type="Gene3D" id="3.30.530.20">
    <property type="match status" value="1"/>
</dbReference>
<dbReference type="InterPro" id="IPR051869">
    <property type="entry name" value="STARD3"/>
</dbReference>
<dbReference type="PANTHER" id="PTHR46121:SF3">
    <property type="entry name" value="STEROIDOGENIC ACUTE REGULATORY-LIKE PROTEIN 1"/>
    <property type="match status" value="1"/>
</dbReference>
<dbReference type="InterPro" id="IPR023393">
    <property type="entry name" value="START-like_dom_sf"/>
</dbReference>
<name>A0AAN5CLM6_9BILA</name>
<dbReference type="SUPFAM" id="SSF55961">
    <property type="entry name" value="Bet v1-like"/>
    <property type="match status" value="1"/>
</dbReference>